<keyword evidence="2" id="KW-1185">Reference proteome</keyword>
<proteinExistence type="predicted"/>
<protein>
    <recommendedName>
        <fullName evidence="3">SWIM-type domain-containing protein</fullName>
    </recommendedName>
</protein>
<name>A0AAN9BL80_9CAEN</name>
<evidence type="ECO:0008006" key="3">
    <source>
        <dbReference type="Google" id="ProtNLM"/>
    </source>
</evidence>
<dbReference type="PANTHER" id="PTHR47526">
    <property type="entry name" value="ATP-DEPENDENT DNA HELICASE"/>
    <property type="match status" value="1"/>
</dbReference>
<dbReference type="EMBL" id="JBAMIC010000007">
    <property type="protein sequence ID" value="KAK7105325.1"/>
    <property type="molecule type" value="Genomic_DNA"/>
</dbReference>
<dbReference type="PANTHER" id="PTHR47526:SF3">
    <property type="entry name" value="PHD-TYPE DOMAIN-CONTAINING PROTEIN"/>
    <property type="match status" value="1"/>
</dbReference>
<evidence type="ECO:0000313" key="1">
    <source>
        <dbReference type="EMBL" id="KAK7105325.1"/>
    </source>
</evidence>
<comment type="caution">
    <text evidence="1">The sequence shown here is derived from an EMBL/GenBank/DDBJ whole genome shotgun (WGS) entry which is preliminary data.</text>
</comment>
<gene>
    <name evidence="1" type="ORF">V1264_016724</name>
</gene>
<organism evidence="1 2">
    <name type="scientific">Littorina saxatilis</name>
    <dbReference type="NCBI Taxonomy" id="31220"/>
    <lineage>
        <taxon>Eukaryota</taxon>
        <taxon>Metazoa</taxon>
        <taxon>Spiralia</taxon>
        <taxon>Lophotrochozoa</taxon>
        <taxon>Mollusca</taxon>
        <taxon>Gastropoda</taxon>
        <taxon>Caenogastropoda</taxon>
        <taxon>Littorinimorpha</taxon>
        <taxon>Littorinoidea</taxon>
        <taxon>Littorinidae</taxon>
        <taxon>Littorina</taxon>
    </lineage>
</organism>
<reference evidence="1 2" key="1">
    <citation type="submission" date="2024-02" db="EMBL/GenBank/DDBJ databases">
        <title>Chromosome-scale genome assembly of the rough periwinkle Littorina saxatilis.</title>
        <authorList>
            <person name="De Jode A."/>
            <person name="Faria R."/>
            <person name="Formenti G."/>
            <person name="Sims Y."/>
            <person name="Smith T.P."/>
            <person name="Tracey A."/>
            <person name="Wood J.M.D."/>
            <person name="Zagrodzka Z.B."/>
            <person name="Johannesson K."/>
            <person name="Butlin R.K."/>
            <person name="Leder E.H."/>
        </authorList>
    </citation>
    <scope>NUCLEOTIDE SEQUENCE [LARGE SCALE GENOMIC DNA]</scope>
    <source>
        <strain evidence="1">Snail1</strain>
        <tissue evidence="1">Muscle</tissue>
    </source>
</reference>
<sequence length="153" mass="16757">MAVPHPFPKPFPTVHSDAEYMKMFTQLIWDQEATTMLAGFGTVLHLRDRVREIKYHPVRTTSANCYLSASVYPSMSTWKPCKVWVMVSKKGETTVGGEIQAAYCTCAAGLLGSCIHVAGLLFRVEAAVTGGVTQKSATEMSCQWIIPKGPVCL</sequence>
<dbReference type="AlphaFoldDB" id="A0AAN9BL80"/>
<accession>A0AAN9BL80</accession>
<dbReference type="Proteomes" id="UP001374579">
    <property type="component" value="Unassembled WGS sequence"/>
</dbReference>
<evidence type="ECO:0000313" key="2">
    <source>
        <dbReference type="Proteomes" id="UP001374579"/>
    </source>
</evidence>